<dbReference type="SUPFAM" id="SSF50249">
    <property type="entry name" value="Nucleic acid-binding proteins"/>
    <property type="match status" value="1"/>
</dbReference>
<protein>
    <submittedName>
        <fullName evidence="5">Cold-shock protein</fullName>
    </submittedName>
</protein>
<evidence type="ECO:0000256" key="1">
    <source>
        <dbReference type="ARBA" id="ARBA00004496"/>
    </source>
</evidence>
<name>A0A936NBH1_9ACTN</name>
<keyword evidence="2" id="KW-0963">Cytoplasm</keyword>
<dbReference type="PROSITE" id="PS00352">
    <property type="entry name" value="CSD_1"/>
    <property type="match status" value="1"/>
</dbReference>
<feature type="domain" description="CSD" evidence="4">
    <location>
        <begin position="1"/>
        <end position="65"/>
    </location>
</feature>
<organism evidence="5 6">
    <name type="scientific">Candidatus Neomicrothrix subdominans</name>
    <dbReference type="NCBI Taxonomy" id="2954438"/>
    <lineage>
        <taxon>Bacteria</taxon>
        <taxon>Bacillati</taxon>
        <taxon>Actinomycetota</taxon>
        <taxon>Acidimicrobiia</taxon>
        <taxon>Acidimicrobiales</taxon>
        <taxon>Microthrixaceae</taxon>
        <taxon>Candidatus Neomicrothrix</taxon>
    </lineage>
</organism>
<sequence length="66" mass="7278">MPQGTVKFFNADKGYGFISREDGEDVFVHYSNIDVAGYKSLEEGQVVDFEIGPGRKGPEALNVRPV</sequence>
<dbReference type="InterPro" id="IPR012340">
    <property type="entry name" value="NA-bd_OB-fold"/>
</dbReference>
<gene>
    <name evidence="5" type="ORF">IPN02_07110</name>
</gene>
<dbReference type="PIRSF" id="PIRSF002599">
    <property type="entry name" value="Cold_shock_A"/>
    <property type="match status" value="1"/>
</dbReference>
<dbReference type="InterPro" id="IPR012156">
    <property type="entry name" value="Cold_shock_CspA"/>
</dbReference>
<dbReference type="AlphaFoldDB" id="A0A936NBH1"/>
<dbReference type="Proteomes" id="UP000727993">
    <property type="component" value="Unassembled WGS sequence"/>
</dbReference>
<dbReference type="FunFam" id="2.40.50.140:FF:000006">
    <property type="entry name" value="Cold shock protein CspC"/>
    <property type="match status" value="1"/>
</dbReference>
<dbReference type="Gene3D" id="2.40.50.140">
    <property type="entry name" value="Nucleic acid-binding proteins"/>
    <property type="match status" value="1"/>
</dbReference>
<proteinExistence type="predicted"/>
<reference evidence="5 6" key="1">
    <citation type="submission" date="2020-10" db="EMBL/GenBank/DDBJ databases">
        <title>Connecting structure to function with the recovery of over 1000 high-quality activated sludge metagenome-assembled genomes encoding full-length rRNA genes using long-read sequencing.</title>
        <authorList>
            <person name="Singleton C.M."/>
            <person name="Petriglieri F."/>
            <person name="Kristensen J.M."/>
            <person name="Kirkegaard R.H."/>
            <person name="Michaelsen T.Y."/>
            <person name="Andersen M.H."/>
            <person name="Karst S.M."/>
            <person name="Dueholm M.S."/>
            <person name="Nielsen P.H."/>
            <person name="Albertsen M."/>
        </authorList>
    </citation>
    <scope>NUCLEOTIDE SEQUENCE [LARGE SCALE GENOMIC DNA]</scope>
    <source>
        <strain evidence="5">Lyne_18-Q3-R50-59_MAXAC.006</strain>
    </source>
</reference>
<dbReference type="GO" id="GO:0005737">
    <property type="term" value="C:cytoplasm"/>
    <property type="evidence" value="ECO:0007669"/>
    <property type="project" value="UniProtKB-SubCell"/>
</dbReference>
<evidence type="ECO:0000256" key="2">
    <source>
        <dbReference type="ARBA" id="ARBA00022490"/>
    </source>
</evidence>
<dbReference type="InterPro" id="IPR002059">
    <property type="entry name" value="CSP_DNA-bd"/>
</dbReference>
<dbReference type="GO" id="GO:0003676">
    <property type="term" value="F:nucleic acid binding"/>
    <property type="evidence" value="ECO:0007669"/>
    <property type="project" value="InterPro"/>
</dbReference>
<comment type="caution">
    <text evidence="5">The sequence shown here is derived from an EMBL/GenBank/DDBJ whole genome shotgun (WGS) entry which is preliminary data.</text>
</comment>
<dbReference type="EMBL" id="JADJZA010000003">
    <property type="protein sequence ID" value="MBK9296604.1"/>
    <property type="molecule type" value="Genomic_DNA"/>
</dbReference>
<dbReference type="Pfam" id="PF00313">
    <property type="entry name" value="CSD"/>
    <property type="match status" value="1"/>
</dbReference>
<dbReference type="PRINTS" id="PR00050">
    <property type="entry name" value="COLDSHOCK"/>
</dbReference>
<dbReference type="InterPro" id="IPR011129">
    <property type="entry name" value="CSD"/>
</dbReference>
<dbReference type="SMART" id="SM00357">
    <property type="entry name" value="CSP"/>
    <property type="match status" value="1"/>
</dbReference>
<comment type="subcellular location">
    <subcellularLocation>
        <location evidence="1 3">Cytoplasm</location>
    </subcellularLocation>
</comment>
<evidence type="ECO:0000313" key="5">
    <source>
        <dbReference type="EMBL" id="MBK9296604.1"/>
    </source>
</evidence>
<dbReference type="PANTHER" id="PTHR11544">
    <property type="entry name" value="COLD SHOCK DOMAIN CONTAINING PROTEINS"/>
    <property type="match status" value="1"/>
</dbReference>
<evidence type="ECO:0000313" key="6">
    <source>
        <dbReference type="Proteomes" id="UP000727993"/>
    </source>
</evidence>
<evidence type="ECO:0000259" key="4">
    <source>
        <dbReference type="PROSITE" id="PS51857"/>
    </source>
</evidence>
<dbReference type="PROSITE" id="PS51857">
    <property type="entry name" value="CSD_2"/>
    <property type="match status" value="1"/>
</dbReference>
<evidence type="ECO:0000256" key="3">
    <source>
        <dbReference type="RuleBase" id="RU000408"/>
    </source>
</evidence>
<accession>A0A936NBH1</accession>
<dbReference type="InterPro" id="IPR019844">
    <property type="entry name" value="CSD_CS"/>
</dbReference>
<dbReference type="InterPro" id="IPR050181">
    <property type="entry name" value="Cold_shock_domain"/>
</dbReference>